<reference evidence="2 3" key="1">
    <citation type="submission" date="2023-02" db="EMBL/GenBank/DDBJ databases">
        <title>LHISI_Scaffold_Assembly.</title>
        <authorList>
            <person name="Stuart O.P."/>
            <person name="Cleave R."/>
            <person name="Magrath M.J.L."/>
            <person name="Mikheyev A.S."/>
        </authorList>
    </citation>
    <scope>NUCLEOTIDE SEQUENCE [LARGE SCALE GENOMIC DNA]</scope>
    <source>
        <strain evidence="2">Daus_M_001</strain>
        <tissue evidence="2">Leg muscle</tissue>
    </source>
</reference>
<comment type="caution">
    <text evidence="2">The sequence shown here is derived from an EMBL/GenBank/DDBJ whole genome shotgun (WGS) entry which is preliminary data.</text>
</comment>
<keyword evidence="3" id="KW-1185">Reference proteome</keyword>
<evidence type="ECO:0000313" key="2">
    <source>
        <dbReference type="EMBL" id="KAJ8892674.1"/>
    </source>
</evidence>
<evidence type="ECO:0000313" key="3">
    <source>
        <dbReference type="Proteomes" id="UP001159363"/>
    </source>
</evidence>
<feature type="compositionally biased region" description="Polar residues" evidence="1">
    <location>
        <begin position="49"/>
        <end position="65"/>
    </location>
</feature>
<accession>A0ABQ9I8R2</accession>
<proteinExistence type="predicted"/>
<feature type="region of interest" description="Disordered" evidence="1">
    <location>
        <begin position="42"/>
        <end position="65"/>
    </location>
</feature>
<evidence type="ECO:0000256" key="1">
    <source>
        <dbReference type="SAM" id="MobiDB-lite"/>
    </source>
</evidence>
<organism evidence="2 3">
    <name type="scientific">Dryococelus australis</name>
    <dbReference type="NCBI Taxonomy" id="614101"/>
    <lineage>
        <taxon>Eukaryota</taxon>
        <taxon>Metazoa</taxon>
        <taxon>Ecdysozoa</taxon>
        <taxon>Arthropoda</taxon>
        <taxon>Hexapoda</taxon>
        <taxon>Insecta</taxon>
        <taxon>Pterygota</taxon>
        <taxon>Neoptera</taxon>
        <taxon>Polyneoptera</taxon>
        <taxon>Phasmatodea</taxon>
        <taxon>Verophasmatodea</taxon>
        <taxon>Anareolatae</taxon>
        <taxon>Phasmatidae</taxon>
        <taxon>Eurycanthinae</taxon>
        <taxon>Dryococelus</taxon>
    </lineage>
</organism>
<sequence>MSLKGRLLNELDEFMLRNPKDKLDCFNLHSILNTALTKKALPQSRHTSDISSHNPLVENPTSAPSKKIAIQSSRNRTKICQPNASTYQSLNIRYETLNLDVLDCRVNLLTRQKVLQRKGRKKKHDMNADYCEHRLTAAETDLKARSPTYWMRLLMSRKDSTWEPPSTSFSTASSPELTTSMCATGVVGSARVAEHCCYARRSIHRSDTYNVGMVKQIWLTLQILLEQRMMVHLAMPIELLCRLLNYCDPPEEVDSAASTMTGEVDCVALMEVDTARDVSLAAEEVDGEKPFVGNIHSNLIIGTGSNQLAMMKVHGSMIVVVERKPFLFAIHLRVDIAHKWFLAINFFSCDGYVPRSIYSHQCNTIDFFRHGAGSTVHFFGWVTYSRSDIAMFRYDVKSATDLYGQATCNSSIAIAKWTIILCSSSISMISEFMGHGDKVMVTGLQYGGWAMPTKMVVAYEDGGCLPRWRSPTKVVASRDREEELRCRPPAMISPGHIKKSTKILKDVEETVYRSQSAGVSLQETVGRRLSAGDCLSVGNSQQDSDCGEVLLWICEDFGVIAKHL</sequence>
<gene>
    <name evidence="2" type="ORF">PR048_005255</name>
</gene>
<dbReference type="EMBL" id="JARBHB010000002">
    <property type="protein sequence ID" value="KAJ8892674.1"/>
    <property type="molecule type" value="Genomic_DNA"/>
</dbReference>
<name>A0ABQ9I8R2_9NEOP</name>
<protein>
    <submittedName>
        <fullName evidence="2">Uncharacterized protein</fullName>
    </submittedName>
</protein>
<dbReference type="Proteomes" id="UP001159363">
    <property type="component" value="Chromosome 2"/>
</dbReference>